<evidence type="ECO:0000256" key="8">
    <source>
        <dbReference type="ARBA" id="ARBA00022801"/>
    </source>
</evidence>
<keyword evidence="7 12" id="KW-0812">Transmembrane</keyword>
<evidence type="ECO:0000256" key="2">
    <source>
        <dbReference type="ARBA" id="ARBA00007965"/>
    </source>
</evidence>
<dbReference type="SMART" id="SM00128">
    <property type="entry name" value="IPPc"/>
    <property type="match status" value="1"/>
</dbReference>
<dbReference type="Pfam" id="PF08952">
    <property type="entry name" value="DUF1866"/>
    <property type="match status" value="1"/>
</dbReference>
<dbReference type="GO" id="GO:0098793">
    <property type="term" value="C:presynapse"/>
    <property type="evidence" value="ECO:0007669"/>
    <property type="project" value="GOC"/>
</dbReference>
<dbReference type="EC" id="3.1.3.36" evidence="5"/>
<dbReference type="GO" id="GO:0016020">
    <property type="term" value="C:membrane"/>
    <property type="evidence" value="ECO:0007669"/>
    <property type="project" value="UniProtKB-SubCell"/>
</dbReference>
<evidence type="ECO:0000256" key="11">
    <source>
        <dbReference type="SAM" id="MobiDB-lite"/>
    </source>
</evidence>
<evidence type="ECO:0000256" key="7">
    <source>
        <dbReference type="ARBA" id="ARBA00022692"/>
    </source>
</evidence>
<dbReference type="Pfam" id="PF01733">
    <property type="entry name" value="Nucleoside_tran"/>
    <property type="match status" value="1"/>
</dbReference>
<evidence type="ECO:0000256" key="10">
    <source>
        <dbReference type="ARBA" id="ARBA00023136"/>
    </source>
</evidence>
<feature type="transmembrane region" description="Helical" evidence="12">
    <location>
        <begin position="1263"/>
        <end position="1283"/>
    </location>
</feature>
<feature type="transmembrane region" description="Helical" evidence="12">
    <location>
        <begin position="1137"/>
        <end position="1157"/>
    </location>
</feature>
<dbReference type="InterPro" id="IPR002259">
    <property type="entry name" value="Eqnu_transpt"/>
</dbReference>
<comment type="similarity">
    <text evidence="2">Belongs to the SLC29A/ENT transporter (TC 2.A.57) family.</text>
</comment>
<gene>
    <name evidence="14" type="primary">putative Synaptojanin-1</name>
    <name evidence="14" type="ORF">CLUMA_CG002220</name>
</gene>
<dbReference type="SUPFAM" id="SSF56219">
    <property type="entry name" value="DNase I-like"/>
    <property type="match status" value="1"/>
</dbReference>
<feature type="region of interest" description="Disordered" evidence="11">
    <location>
        <begin position="953"/>
        <end position="995"/>
    </location>
</feature>
<dbReference type="GO" id="GO:0048488">
    <property type="term" value="P:synaptic vesicle endocytosis"/>
    <property type="evidence" value="ECO:0007669"/>
    <property type="project" value="TreeGrafter"/>
</dbReference>
<dbReference type="InterPro" id="IPR036691">
    <property type="entry name" value="Endo/exonu/phosph_ase_sf"/>
</dbReference>
<comment type="subcellular location">
    <subcellularLocation>
        <location evidence="1">Membrane</location>
        <topology evidence="1">Multi-pass membrane protein</topology>
    </subcellularLocation>
</comment>
<dbReference type="InterPro" id="IPR002013">
    <property type="entry name" value="SAC_dom"/>
</dbReference>
<dbReference type="Proteomes" id="UP000183832">
    <property type="component" value="Unassembled WGS sequence"/>
</dbReference>
<evidence type="ECO:0000313" key="14">
    <source>
        <dbReference type="EMBL" id="CRK88524.1"/>
    </source>
</evidence>
<feature type="compositionally biased region" description="Polar residues" evidence="11">
    <location>
        <begin position="1033"/>
        <end position="1045"/>
    </location>
</feature>
<dbReference type="Gene3D" id="3.60.10.10">
    <property type="entry name" value="Endonuclease/exonuclease/phosphatase"/>
    <property type="match status" value="1"/>
</dbReference>
<feature type="region of interest" description="Disordered" evidence="11">
    <location>
        <begin position="908"/>
        <end position="940"/>
    </location>
</feature>
<feature type="domain" description="SAC" evidence="13">
    <location>
        <begin position="120"/>
        <end position="453"/>
    </location>
</feature>
<dbReference type="PRINTS" id="PR01130">
    <property type="entry name" value="DERENTRNSPRT"/>
</dbReference>
<evidence type="ECO:0000256" key="4">
    <source>
        <dbReference type="ARBA" id="ARBA00009678"/>
    </source>
</evidence>
<reference evidence="14 15" key="1">
    <citation type="submission" date="2015-04" db="EMBL/GenBank/DDBJ databases">
        <authorList>
            <person name="Syromyatnikov M.Y."/>
            <person name="Popov V.N."/>
        </authorList>
    </citation>
    <scope>NUCLEOTIDE SEQUENCE [LARGE SCALE GENOMIC DNA]</scope>
</reference>
<evidence type="ECO:0000259" key="13">
    <source>
        <dbReference type="PROSITE" id="PS50275"/>
    </source>
</evidence>
<comment type="similarity">
    <text evidence="4">In the central section; belongs to the inositol 1,4,5-trisphosphate 5-phosphatase family.</text>
</comment>
<sequence>MAMGKNYRILEKNKPEQPHSIILEHRSRPETLLFESQAVANLSAQETEAVRKQYVKILDAYGCLGVLQLNAGETTILYLVLVTGCFSVGKIADSEIFRITQTQFVSLQHQQPNEDKISEVRKVLNSGTFYFSWNSSSEKPSTSAQNFDITLSAQRRRKTNETDNRFFWNRMLHIHLLRFAVECEFWLLKAMCGSIEIRTVYAGSRQARAVIISRLSCERAGTRFNVRGCNDEGYVANFVETEQAIYLDNEVTSYLQTRGSVPLFWEQPGVQVGSHKVKLSRGFEATAPAFDRHMTMMKSRYGRQAICNLLGTSLIGSKEGEAMLSNEFQKHHEMSVHKDVPHIVFDYHQECRGNQTNLSKLKDRLEKCCGSFGLFFASSDDVNQEQYGTIRTNCLDCLDRTNCVQTFIGLEVLNEQIKIIGLADKKQTLSRFEEVFRQMWISNGNEVSKIYAGTGAIGSIGAGAGSKIIDGARSAARTIQNNLLDSSKQEAIDILLVGSTLSSELADRARILLPTNMLHAPTPVLREMCRRYNEYVSPAELRVAIGTYNVNGGKHFRSVIYKDLSLIDWLAPKNDAIIDIEHSDSVYDKMADIYAIGFQEIVDLNAGNIVAASSDNAKAWAEELQRVLSKDDEPYALLTSQQLVGVCLYVFVRPQLAKSIRDVATDSVKTGLGGATGNKGAAAIRFVLNGTSFCFVAAHFAAGQSQVIERNADYAEITRKIAFPMGRTLKGHDYVFWCGDFNYRIDMDKDEMKEILKTGDLKPVLENDQLRKQQEAGSVFNDFLEGEINFPPTYKYDLFSEDYDTSEKARAPAWTDRVLWRRRIRQLDADDPNFNPGKLLFYDGQAALAAVKRKKNLQVCGINLSINLKTEDWVKQVEREIELCTTNCVQLCEYIDVSSNSDYNSLGIPLAGGEQTKKKPPARPPALPKSPQVTPKHHPRHTAGVINVNNIIRPQQSQPQPQLPERPCLPPRPKAMEQKSDQISPPSEQTTMEAETYQAPSAIYEEIQDDIKGRGNRKMASSRREEQSLLGHSRSNGTSIVSSRNDSTEPVRLTPAWEAQNLPNDDLNFKGMTMERARLECEPPSDKFKLIFLILVLHGIGTLTPWNMFITAKDYFVNYKLSANYTGQNNTVYIDNFLPYIGFASQIPNVLFNWLNIFVNLGGDLTKRVVWSLVVEIIVFLITVILAMVDSSDWPGTFFWVTIVSVVILNIAGGIFQNTAYGMAAKLPPKYTGAVVLGSNISGPFASVISILSGSIWPSVRKAAIYYFITAMFVILLCFDTYFAMPLNKFYRYHELMSEKKQEKARRAGINIKAHPPYYKIFRQSFMQLFNVFFIFFVTLTVFPTVHSDIKQLGEGKFLGIVPRELFTSITCFFTFNFFAMLGSLATSWVKWPSPRFLIIPVLARVVFIPLFLFCNYHPLSMERVLPVYITNDYVYWTIAIIMSFSSGYLSSLAMMYAPQSQTNPQYQITAGMMAAAMLITGIFTGILFSYIFPSFVKVAVNF</sequence>
<dbReference type="Pfam" id="PF02383">
    <property type="entry name" value="Syja_N"/>
    <property type="match status" value="1"/>
</dbReference>
<dbReference type="EMBL" id="CVRI01000008">
    <property type="protein sequence ID" value="CRK88524.1"/>
    <property type="molecule type" value="Genomic_DNA"/>
</dbReference>
<dbReference type="InterPro" id="IPR036259">
    <property type="entry name" value="MFS_trans_sf"/>
</dbReference>
<evidence type="ECO:0000313" key="15">
    <source>
        <dbReference type="Proteomes" id="UP000183832"/>
    </source>
</evidence>
<keyword evidence="15" id="KW-1185">Reference proteome</keyword>
<feature type="transmembrane region" description="Helical" evidence="12">
    <location>
        <begin position="1169"/>
        <end position="1188"/>
    </location>
</feature>
<dbReference type="STRING" id="568069.A0A1J1HM94"/>
<feature type="transmembrane region" description="Helical" evidence="12">
    <location>
        <begin position="1469"/>
        <end position="1493"/>
    </location>
</feature>
<proteinExistence type="inferred from homology"/>
<dbReference type="InterPro" id="IPR046985">
    <property type="entry name" value="IP5"/>
</dbReference>
<evidence type="ECO:0000256" key="5">
    <source>
        <dbReference type="ARBA" id="ARBA00013044"/>
    </source>
</evidence>
<dbReference type="InterPro" id="IPR000300">
    <property type="entry name" value="IPPc"/>
</dbReference>
<feature type="compositionally biased region" description="Pro residues" evidence="11">
    <location>
        <begin position="961"/>
        <end position="973"/>
    </location>
</feature>
<feature type="transmembrane region" description="Helical" evidence="12">
    <location>
        <begin position="1366"/>
        <end position="1390"/>
    </location>
</feature>
<feature type="transmembrane region" description="Helical" evidence="12">
    <location>
        <begin position="1234"/>
        <end position="1257"/>
    </location>
</feature>
<feature type="transmembrane region" description="Helical" evidence="12">
    <location>
        <begin position="1397"/>
        <end position="1414"/>
    </location>
</feature>
<evidence type="ECO:0000256" key="1">
    <source>
        <dbReference type="ARBA" id="ARBA00004141"/>
    </source>
</evidence>
<dbReference type="CDD" id="cd06174">
    <property type="entry name" value="MFS"/>
    <property type="match status" value="1"/>
</dbReference>
<feature type="transmembrane region" description="Helical" evidence="12">
    <location>
        <begin position="1434"/>
        <end position="1457"/>
    </location>
</feature>
<dbReference type="SMART" id="SM01165">
    <property type="entry name" value="DUF1866"/>
    <property type="match status" value="1"/>
</dbReference>
<feature type="transmembrane region" description="Helical" evidence="12">
    <location>
        <begin position="1194"/>
        <end position="1213"/>
    </location>
</feature>
<comment type="similarity">
    <text evidence="3">Belongs to the synaptojanin family.</text>
</comment>
<dbReference type="GO" id="GO:0004439">
    <property type="term" value="F:phosphatidylinositol-4,5-bisphosphate 5-phosphatase activity"/>
    <property type="evidence" value="ECO:0007669"/>
    <property type="project" value="UniProtKB-EC"/>
</dbReference>
<feature type="compositionally biased region" description="Polar residues" evidence="11">
    <location>
        <begin position="981"/>
        <end position="993"/>
    </location>
</feature>
<dbReference type="SUPFAM" id="SSF103473">
    <property type="entry name" value="MFS general substrate transporter"/>
    <property type="match status" value="1"/>
</dbReference>
<keyword evidence="10 12" id="KW-0472">Membrane</keyword>
<accession>A0A1J1HM94</accession>
<name>A0A1J1HM94_9DIPT</name>
<feature type="transmembrane region" description="Helical" evidence="12">
    <location>
        <begin position="1329"/>
        <end position="1346"/>
    </location>
</feature>
<evidence type="ECO:0000256" key="9">
    <source>
        <dbReference type="ARBA" id="ARBA00022989"/>
    </source>
</evidence>
<protein>
    <recommendedName>
        <fullName evidence="5">phosphoinositide 5-phosphatase</fullName>
        <ecNumber evidence="5">3.1.3.36</ecNumber>
    </recommendedName>
</protein>
<evidence type="ECO:0000256" key="12">
    <source>
        <dbReference type="SAM" id="Phobius"/>
    </source>
</evidence>
<feature type="region of interest" description="Disordered" evidence="11">
    <location>
        <begin position="1013"/>
        <end position="1054"/>
    </location>
</feature>
<keyword evidence="8" id="KW-0378">Hydrolase</keyword>
<dbReference type="GO" id="GO:0005337">
    <property type="term" value="F:nucleoside transmembrane transporter activity"/>
    <property type="evidence" value="ECO:0007669"/>
    <property type="project" value="InterPro"/>
</dbReference>
<dbReference type="InterPro" id="IPR015047">
    <property type="entry name" value="SYNJ1/2_RRM"/>
</dbReference>
<dbReference type="PANTHER" id="PTHR11200">
    <property type="entry name" value="INOSITOL 5-PHOSPHATASE"/>
    <property type="match status" value="1"/>
</dbReference>
<dbReference type="GO" id="GO:0046856">
    <property type="term" value="P:phosphatidylinositol dephosphorylation"/>
    <property type="evidence" value="ECO:0007669"/>
    <property type="project" value="InterPro"/>
</dbReference>
<keyword evidence="9 12" id="KW-1133">Transmembrane helix</keyword>
<dbReference type="PROSITE" id="PS50275">
    <property type="entry name" value="SAC"/>
    <property type="match status" value="1"/>
</dbReference>
<dbReference type="Pfam" id="PF22669">
    <property type="entry name" value="Exo_endo_phos2"/>
    <property type="match status" value="1"/>
</dbReference>
<dbReference type="PANTHER" id="PTHR11200:SF257">
    <property type="entry name" value="PHOSPHOINOSITIDE 5-PHOSPHATASE"/>
    <property type="match status" value="1"/>
</dbReference>
<evidence type="ECO:0000256" key="3">
    <source>
        <dbReference type="ARBA" id="ARBA00008943"/>
    </source>
</evidence>
<evidence type="ECO:0000256" key="6">
    <source>
        <dbReference type="ARBA" id="ARBA00022448"/>
    </source>
</evidence>
<dbReference type="OrthoDB" id="1925875at2759"/>
<organism evidence="14 15">
    <name type="scientific">Clunio marinus</name>
    <dbReference type="NCBI Taxonomy" id="568069"/>
    <lineage>
        <taxon>Eukaryota</taxon>
        <taxon>Metazoa</taxon>
        <taxon>Ecdysozoa</taxon>
        <taxon>Arthropoda</taxon>
        <taxon>Hexapoda</taxon>
        <taxon>Insecta</taxon>
        <taxon>Pterygota</taxon>
        <taxon>Neoptera</taxon>
        <taxon>Endopterygota</taxon>
        <taxon>Diptera</taxon>
        <taxon>Nematocera</taxon>
        <taxon>Chironomoidea</taxon>
        <taxon>Chironomidae</taxon>
        <taxon>Clunio</taxon>
    </lineage>
</organism>
<keyword evidence="6" id="KW-0813">Transport</keyword>
<feature type="transmembrane region" description="Helical" evidence="12">
    <location>
        <begin position="1090"/>
        <end position="1110"/>
    </location>
</feature>